<comment type="caution">
    <text evidence="2">The sequence shown here is derived from an EMBL/GenBank/DDBJ whole genome shotgun (WGS) entry which is preliminary data.</text>
</comment>
<protein>
    <submittedName>
        <fullName evidence="2">Uncharacterized protein</fullName>
    </submittedName>
</protein>
<evidence type="ECO:0000313" key="3">
    <source>
        <dbReference type="Proteomes" id="UP001595847"/>
    </source>
</evidence>
<feature type="region of interest" description="Disordered" evidence="1">
    <location>
        <begin position="126"/>
        <end position="158"/>
    </location>
</feature>
<feature type="region of interest" description="Disordered" evidence="1">
    <location>
        <begin position="1"/>
        <end position="114"/>
    </location>
</feature>
<sequence>MATAAQSARSILEEFDLPSRREGRERDAYADAFQGIGGGKGEIEPANGEIVQVKGKGGLGGGKPRKDAPDVPDGNGRNRKDGNGNDRRREFDLDLDNGQQDSQGQGQSGSNGLALAWDSPLKLVDGLVSASSPDGGSAPERPAYGMTIGHKSRRVART</sequence>
<reference evidence="3" key="1">
    <citation type="journal article" date="2019" name="Int. J. Syst. Evol. Microbiol.">
        <title>The Global Catalogue of Microorganisms (GCM) 10K type strain sequencing project: providing services to taxonomists for standard genome sequencing and annotation.</title>
        <authorList>
            <consortium name="The Broad Institute Genomics Platform"/>
            <consortium name="The Broad Institute Genome Sequencing Center for Infectious Disease"/>
            <person name="Wu L."/>
            <person name="Ma J."/>
        </authorList>
    </citation>
    <scope>NUCLEOTIDE SEQUENCE [LARGE SCALE GENOMIC DNA]</scope>
    <source>
        <strain evidence="3">TBRC 1826</strain>
    </source>
</reference>
<proteinExistence type="predicted"/>
<dbReference type="EMBL" id="JBHSBH010000012">
    <property type="protein sequence ID" value="MFC3998124.1"/>
    <property type="molecule type" value="Genomic_DNA"/>
</dbReference>
<evidence type="ECO:0000256" key="1">
    <source>
        <dbReference type="SAM" id="MobiDB-lite"/>
    </source>
</evidence>
<name>A0ABV8FPN5_9ACTN</name>
<dbReference type="RefSeq" id="WP_378535674.1">
    <property type="nucleotide sequence ID" value="NZ_JBHSBH010000012.1"/>
</dbReference>
<dbReference type="Proteomes" id="UP001595847">
    <property type="component" value="Unassembled WGS sequence"/>
</dbReference>
<feature type="compositionally biased region" description="Basic and acidic residues" evidence="1">
    <location>
        <begin position="76"/>
        <end position="92"/>
    </location>
</feature>
<keyword evidence="3" id="KW-1185">Reference proteome</keyword>
<evidence type="ECO:0000313" key="2">
    <source>
        <dbReference type="EMBL" id="MFC3998124.1"/>
    </source>
</evidence>
<accession>A0ABV8FPN5</accession>
<gene>
    <name evidence="2" type="ORF">ACFOVU_19500</name>
</gene>
<feature type="compositionally biased region" description="Low complexity" evidence="1">
    <location>
        <begin position="96"/>
        <end position="113"/>
    </location>
</feature>
<organism evidence="2 3">
    <name type="scientific">Nocardiopsis sediminis</name>
    <dbReference type="NCBI Taxonomy" id="1778267"/>
    <lineage>
        <taxon>Bacteria</taxon>
        <taxon>Bacillati</taxon>
        <taxon>Actinomycetota</taxon>
        <taxon>Actinomycetes</taxon>
        <taxon>Streptosporangiales</taxon>
        <taxon>Nocardiopsidaceae</taxon>
        <taxon>Nocardiopsis</taxon>
    </lineage>
</organism>
<feature type="compositionally biased region" description="Basic and acidic residues" evidence="1">
    <location>
        <begin position="17"/>
        <end position="29"/>
    </location>
</feature>